<gene>
    <name evidence="2" type="ORF">CEXT_435851</name>
</gene>
<evidence type="ECO:0000256" key="1">
    <source>
        <dbReference type="SAM" id="MobiDB-lite"/>
    </source>
</evidence>
<dbReference type="Proteomes" id="UP001054945">
    <property type="component" value="Unassembled WGS sequence"/>
</dbReference>
<comment type="caution">
    <text evidence="2">The sequence shown here is derived from an EMBL/GenBank/DDBJ whole genome shotgun (WGS) entry which is preliminary data.</text>
</comment>
<evidence type="ECO:0000313" key="2">
    <source>
        <dbReference type="EMBL" id="GIY59787.1"/>
    </source>
</evidence>
<organism evidence="2 3">
    <name type="scientific">Caerostris extrusa</name>
    <name type="common">Bark spider</name>
    <name type="synonym">Caerostris bankana</name>
    <dbReference type="NCBI Taxonomy" id="172846"/>
    <lineage>
        <taxon>Eukaryota</taxon>
        <taxon>Metazoa</taxon>
        <taxon>Ecdysozoa</taxon>
        <taxon>Arthropoda</taxon>
        <taxon>Chelicerata</taxon>
        <taxon>Arachnida</taxon>
        <taxon>Araneae</taxon>
        <taxon>Araneomorphae</taxon>
        <taxon>Entelegynae</taxon>
        <taxon>Araneoidea</taxon>
        <taxon>Araneidae</taxon>
        <taxon>Caerostris</taxon>
    </lineage>
</organism>
<dbReference type="EMBL" id="BPLR01013243">
    <property type="protein sequence ID" value="GIY59787.1"/>
    <property type="molecule type" value="Genomic_DNA"/>
</dbReference>
<keyword evidence="3" id="KW-1185">Reference proteome</keyword>
<proteinExistence type="predicted"/>
<feature type="region of interest" description="Disordered" evidence="1">
    <location>
        <begin position="101"/>
        <end position="123"/>
    </location>
</feature>
<sequence length="123" mass="13615">MSTYNNNHNFLQSLIPNESSVINLEDSLKSESISHKSSECDKVSESLTEILESQSKDSDTIIADSSMKTDPIIDSSVVEFADSPDDSIDMTSFNSVTDECETWSDKETTESLTDFGTQSIEKK</sequence>
<name>A0AAV4UPX1_CAEEX</name>
<protein>
    <submittedName>
        <fullName evidence="2">Uncharacterized protein</fullName>
    </submittedName>
</protein>
<evidence type="ECO:0000313" key="3">
    <source>
        <dbReference type="Proteomes" id="UP001054945"/>
    </source>
</evidence>
<dbReference type="AlphaFoldDB" id="A0AAV4UPX1"/>
<accession>A0AAV4UPX1</accession>
<feature type="compositionally biased region" description="Polar residues" evidence="1">
    <location>
        <begin position="110"/>
        <end position="123"/>
    </location>
</feature>
<reference evidence="2 3" key="1">
    <citation type="submission" date="2021-06" db="EMBL/GenBank/DDBJ databases">
        <title>Caerostris extrusa draft genome.</title>
        <authorList>
            <person name="Kono N."/>
            <person name="Arakawa K."/>
        </authorList>
    </citation>
    <scope>NUCLEOTIDE SEQUENCE [LARGE SCALE GENOMIC DNA]</scope>
</reference>